<accession>A0A9X2JQP3</accession>
<gene>
    <name evidence="2" type="ORF">NHG85_04660</name>
</gene>
<proteinExistence type="inferred from homology"/>
<comment type="similarity">
    <text evidence="1">Belongs to the enoyl-CoA hydratase/isomerase family.</text>
</comment>
<comment type="caution">
    <text evidence="2">The sequence shown here is derived from an EMBL/GenBank/DDBJ whole genome shotgun (WGS) entry which is preliminary data.</text>
</comment>
<dbReference type="Gene3D" id="3.90.226.10">
    <property type="entry name" value="2-enoyl-CoA Hydratase, Chain A, domain 1"/>
    <property type="match status" value="1"/>
</dbReference>
<dbReference type="GO" id="GO:0003824">
    <property type="term" value="F:catalytic activity"/>
    <property type="evidence" value="ECO:0007669"/>
    <property type="project" value="UniProtKB-ARBA"/>
</dbReference>
<dbReference type="Pfam" id="PF00378">
    <property type="entry name" value="ECH_1"/>
    <property type="match status" value="1"/>
</dbReference>
<protein>
    <submittedName>
        <fullName evidence="2">Enoyl-CoA hydratase-related protein</fullName>
    </submittedName>
</protein>
<dbReference type="InterPro" id="IPR029045">
    <property type="entry name" value="ClpP/crotonase-like_dom_sf"/>
</dbReference>
<sequence>MSIDIETDSDGLRSITLNEPDRRNPIAHHKRAEICAALGEAATDDGVRAVVLTGAGGNFSAGGDIRDQGERSLGAHRERFAVIADMVTRMARFPKPLVAAVEGWAAGGGFALALACPTVVASREARFVAGFTKIALMPDMGLLSTLPARIGPARARNLLLSNRIVEAPEALDLGIVDALTDPGAAARVAGEMALKEAEGAAMPRQFILDWYARDLAAALEYEATLQPMLLNSDDAAEGRAAFAEKRRPVFRGR</sequence>
<keyword evidence="3" id="KW-1185">Reference proteome</keyword>
<dbReference type="Gene3D" id="1.10.12.10">
    <property type="entry name" value="Lyase 2-enoyl-coa Hydratase, Chain A, domain 2"/>
    <property type="match status" value="1"/>
</dbReference>
<evidence type="ECO:0000313" key="2">
    <source>
        <dbReference type="EMBL" id="MCP1167821.1"/>
    </source>
</evidence>
<reference evidence="2" key="1">
    <citation type="submission" date="2022-06" db="EMBL/GenBank/DDBJ databases">
        <title>Limimaricola sediminis sp. nov., isolated from an intertidal sediment.</title>
        <authorList>
            <person name="Shao X."/>
        </authorList>
    </citation>
    <scope>NUCLEOTIDE SEQUENCE</scope>
    <source>
        <strain evidence="2">ASW11-118</strain>
    </source>
</reference>
<dbReference type="PANTHER" id="PTHR43459">
    <property type="entry name" value="ENOYL-COA HYDRATASE"/>
    <property type="match status" value="1"/>
</dbReference>
<dbReference type="InterPro" id="IPR014748">
    <property type="entry name" value="Enoyl-CoA_hydra_C"/>
</dbReference>
<dbReference type="PANTHER" id="PTHR43459:SF1">
    <property type="entry name" value="EG:BACN32G11.4 PROTEIN"/>
    <property type="match status" value="1"/>
</dbReference>
<dbReference type="AlphaFoldDB" id="A0A9X2JQP3"/>
<dbReference type="Proteomes" id="UP001139477">
    <property type="component" value="Unassembled WGS sequence"/>
</dbReference>
<dbReference type="SUPFAM" id="SSF52096">
    <property type="entry name" value="ClpP/crotonase"/>
    <property type="match status" value="1"/>
</dbReference>
<dbReference type="EMBL" id="JAMYXC010000057">
    <property type="protein sequence ID" value="MCP1167821.1"/>
    <property type="molecule type" value="Genomic_DNA"/>
</dbReference>
<dbReference type="RefSeq" id="WP_253330283.1">
    <property type="nucleotide sequence ID" value="NZ_JAMYXC010000057.1"/>
</dbReference>
<dbReference type="InterPro" id="IPR001753">
    <property type="entry name" value="Enoyl-CoA_hydra/iso"/>
</dbReference>
<evidence type="ECO:0000256" key="1">
    <source>
        <dbReference type="ARBA" id="ARBA00005254"/>
    </source>
</evidence>
<dbReference type="CDD" id="cd06558">
    <property type="entry name" value="crotonase-like"/>
    <property type="match status" value="1"/>
</dbReference>
<evidence type="ECO:0000313" key="3">
    <source>
        <dbReference type="Proteomes" id="UP001139477"/>
    </source>
</evidence>
<name>A0A9X2JQP3_9RHOB</name>
<organism evidence="2 3">
    <name type="scientific">Limimaricola litoreus</name>
    <dbReference type="NCBI Taxonomy" id="2955316"/>
    <lineage>
        <taxon>Bacteria</taxon>
        <taxon>Pseudomonadati</taxon>
        <taxon>Pseudomonadota</taxon>
        <taxon>Alphaproteobacteria</taxon>
        <taxon>Rhodobacterales</taxon>
        <taxon>Paracoccaceae</taxon>
        <taxon>Limimaricola</taxon>
    </lineage>
</organism>